<feature type="compositionally biased region" description="Low complexity" evidence="10">
    <location>
        <begin position="106"/>
        <end position="119"/>
    </location>
</feature>
<organism evidence="12 13">
    <name type="scientific">Petromyzon marinus</name>
    <name type="common">Sea lamprey</name>
    <dbReference type="NCBI Taxonomy" id="7757"/>
    <lineage>
        <taxon>Eukaryota</taxon>
        <taxon>Metazoa</taxon>
        <taxon>Chordata</taxon>
        <taxon>Craniata</taxon>
        <taxon>Vertebrata</taxon>
        <taxon>Cyclostomata</taxon>
        <taxon>Hyperoartia</taxon>
        <taxon>Petromyzontiformes</taxon>
        <taxon>Petromyzontidae</taxon>
        <taxon>Petromyzon</taxon>
    </lineage>
</organism>
<feature type="compositionally biased region" description="Pro residues" evidence="10">
    <location>
        <begin position="402"/>
        <end position="430"/>
    </location>
</feature>
<dbReference type="GO" id="GO:0000981">
    <property type="term" value="F:DNA-binding transcription factor activity, RNA polymerase II-specific"/>
    <property type="evidence" value="ECO:0007669"/>
    <property type="project" value="TreeGrafter"/>
</dbReference>
<feature type="compositionally biased region" description="Low complexity" evidence="10">
    <location>
        <begin position="79"/>
        <end position="94"/>
    </location>
</feature>
<dbReference type="FunFam" id="3.30.160.60:FF:001498">
    <property type="entry name" value="Zinc finger protein 404"/>
    <property type="match status" value="1"/>
</dbReference>
<dbReference type="FunFam" id="3.30.160.60:FF:000013">
    <property type="entry name" value="Putative zinc finger E-box-binding homeobox 2"/>
    <property type="match status" value="2"/>
</dbReference>
<dbReference type="PROSITE" id="PS00028">
    <property type="entry name" value="ZINC_FINGER_C2H2_1"/>
    <property type="match status" value="5"/>
</dbReference>
<comment type="subcellular location">
    <subcellularLocation>
        <location evidence="1">Nucleus</location>
    </subcellularLocation>
</comment>
<feature type="compositionally biased region" description="Pro residues" evidence="10">
    <location>
        <begin position="713"/>
        <end position="723"/>
    </location>
</feature>
<keyword evidence="3" id="KW-0677">Repeat</keyword>
<keyword evidence="5" id="KW-0862">Zinc</keyword>
<evidence type="ECO:0000256" key="1">
    <source>
        <dbReference type="ARBA" id="ARBA00004123"/>
    </source>
</evidence>
<dbReference type="InterPro" id="IPR013087">
    <property type="entry name" value="Znf_C2H2_type"/>
</dbReference>
<feature type="compositionally biased region" description="Acidic residues" evidence="10">
    <location>
        <begin position="1433"/>
        <end position="1443"/>
    </location>
</feature>
<dbReference type="FunFam" id="3.30.160.60:FF:001450">
    <property type="entry name" value="zinc finger protein 774"/>
    <property type="match status" value="1"/>
</dbReference>
<dbReference type="InterPro" id="IPR036236">
    <property type="entry name" value="Znf_C2H2_sf"/>
</dbReference>
<feature type="region of interest" description="Disordered" evidence="10">
    <location>
        <begin position="1408"/>
        <end position="1473"/>
    </location>
</feature>
<evidence type="ECO:0000313" key="13">
    <source>
        <dbReference type="RefSeq" id="XP_032831255.1"/>
    </source>
</evidence>
<name>A0AAJ7U9Q2_PETMA</name>
<feature type="region of interest" description="Disordered" evidence="10">
    <location>
        <begin position="395"/>
        <end position="440"/>
    </location>
</feature>
<sequence>MADGPRCKRRKQSNPRRNNALPVRLSTVGAAEASDSDDEDRLLIAEDEPSPPATPSGGDGAASADDGDGVTHGDKDAEAGGAASLSDDASGTDGKAQAGGREEDSAATATAAAAAAAAAGPLGGRPGEDGLSELLGRSDTAVVYPEDPEDTPPRRGTAAATAAAVQQRQNGLVTELGEGFPRLLPCPYCERGYKRLASLKDHIRHRHHGGDDDDDDDVGGFACSQCSSAFPTRGQLERHSASHRAAPPSQKQSGSRKFSCTECGKAFKYKHHLKEHFRIHSGEKPYECPHCKKRFSHSGSYSSHISSMKCVGQTVPNGRSRTDTAAAAVTAAATTTTTAISTTACSVADDDGAAAAAAAAALVQVAHNGVAPAPVGSAPAIAPVVSALPPKPLAGAGNATSAPPPPPPPLLKSPPPKTQPPQAPPAPQPPGLRLVWPAPGGGAAGPPGAFCRQMAPITVSVASVVSAPSVGNRFPPPVLALPAPLPIMSRAPTLPPLPSVSQPIQQQQQQQQQVSTISIQALPMSAAGASLSSPHPVTVTTHTIPMHPHSQLTFSLPIKFQDVPGSGGGGGGGGKLLPEVLKLDGCLLLPQDVVGNLVGLPGPFLAGATAMQVPQGVLVDPGLLGLRGLFGREFDGTHEVVRMVSLPQQQQQQQQLAPPPPPPLQPRPAPFLPLDDVALQVLAAPVPRPAPGGGSAGVLPGLRHGPGEEETAAPPPPPPPPLVLKPDSDPERRSKSGAGDSPGRPRTKDAGTGGAAPVPAAAPAEREGGPDRSISDLVGLIRDLLAVLKALNSKLSGEDVSKLVPFPAHFLNNGGGNGGTGWTEVHKLSSFIARLLEQVRADSAGEPAGAVPAGCCCEASVRASAGSCAIEGCAKPVAPAQPERRDGFKRLLAELDAAGAVVVGEGDGAGGDAGEQPLDLTVPRVKRMKLEPELPQDGGGGGGGDGRADDEETAPDDGETAGGGGAVDRSCAAQAEELADPDDLAAAPPNAGRPAAAAAPPPPAPAAGAVVSIAEPTGFNLTLLESAPLIVTFLPGPAGFVEGIPMQATALSRPGMPQGVTTVTYSCAPALAASGRPATESAGFDAEDGAASGPDELTDSDSGGGTRLLGRLGALGAGSIGGGGALPLAGAAGGAVVGGLVGGLVGGVAGGLAGGEAHGFPCDLCDKTFQKSSSLLRHKYEHTGKRPHECQVCAKAFKHKHHLIEHSRLHSGEKPYRCDRCGKRFSHSGSYSQHMNHRYSYCNRDGGGGGGGGADGLAAAGAVAAGDAGDAGVAVGTPQSLAAPGDVAVMLLHNGAGLGNEVDDEEDVEVKSEEVVRDEVSGEASGRVEPSSWATVEGGAVVPWMGEGAWNGGQGEAAAGEAYGGGGERGDGGGGRGGDGGGVRGEASLELGEEERAFGVERGLRRAQGVGDEREVDGGVEGADLLEEPKELGEEEEEGEEGEQLGRAAAAGAAAAEEVEEFPREDHPPTDDGVMVTIVPDEPGEELGAIVARGGDAAGDATPADDDADFIKLLLTAAAATTASEHPAIRGEHHDEEEEEEEGVLVVIEEEEAEELEEAIHAGGDPGSPPISHEEEEREGQMEEQKEEGRGGHNHGRGHVGTTGARGPPTGEAPIAVVVVVVTDTPGDPTDDP</sequence>
<gene>
    <name evidence="13" type="primary">LOC116954665</name>
</gene>
<feature type="compositionally biased region" description="Gly residues" evidence="10">
    <location>
        <begin position="1362"/>
        <end position="1384"/>
    </location>
</feature>
<feature type="region of interest" description="Disordered" evidence="10">
    <location>
        <begin position="1"/>
        <end position="133"/>
    </location>
</feature>
<feature type="region of interest" description="Disordered" evidence="10">
    <location>
        <begin position="982"/>
        <end position="1007"/>
    </location>
</feature>
<feature type="region of interest" description="Disordered" evidence="10">
    <location>
        <begin position="234"/>
        <end position="257"/>
    </location>
</feature>
<keyword evidence="7" id="KW-0371">Homeobox</keyword>
<dbReference type="Gene3D" id="3.30.160.60">
    <property type="entry name" value="Classic Zinc Finger"/>
    <property type="match status" value="6"/>
</dbReference>
<feature type="domain" description="C2H2-type" evidence="11">
    <location>
        <begin position="258"/>
        <end position="285"/>
    </location>
</feature>
<dbReference type="PROSITE" id="PS50157">
    <property type="entry name" value="ZINC_FINGER_C2H2_2"/>
    <property type="match status" value="6"/>
</dbReference>
<protein>
    <submittedName>
        <fullName evidence="13">Uncharacterized protein LOC116954665</fullName>
    </submittedName>
</protein>
<evidence type="ECO:0000256" key="9">
    <source>
        <dbReference type="PROSITE-ProRule" id="PRU00042"/>
    </source>
</evidence>
<dbReference type="GO" id="GO:0005634">
    <property type="term" value="C:nucleus"/>
    <property type="evidence" value="ECO:0007669"/>
    <property type="project" value="UniProtKB-SubCell"/>
</dbReference>
<feature type="compositionally biased region" description="Low complexity" evidence="10">
    <location>
        <begin position="984"/>
        <end position="998"/>
    </location>
</feature>
<feature type="compositionally biased region" description="Basic and acidic residues" evidence="10">
    <location>
        <begin position="1572"/>
        <end position="1591"/>
    </location>
</feature>
<dbReference type="SMART" id="SM00355">
    <property type="entry name" value="ZnF_C2H2"/>
    <property type="match status" value="7"/>
</dbReference>
<keyword evidence="4 9" id="KW-0863">Zinc-finger</keyword>
<feature type="domain" description="C2H2-type" evidence="11">
    <location>
        <begin position="1216"/>
        <end position="1240"/>
    </location>
</feature>
<feature type="compositionally biased region" description="Acidic residues" evidence="10">
    <location>
        <begin position="948"/>
        <end position="959"/>
    </location>
</feature>
<dbReference type="SUPFAM" id="SSF57667">
    <property type="entry name" value="beta-beta-alpha zinc fingers"/>
    <property type="match status" value="4"/>
</dbReference>
<evidence type="ECO:0000256" key="10">
    <source>
        <dbReference type="SAM" id="MobiDB-lite"/>
    </source>
</evidence>
<keyword evidence="2" id="KW-0479">Metal-binding</keyword>
<feature type="region of interest" description="Disordered" evidence="10">
    <location>
        <begin position="930"/>
        <end position="967"/>
    </location>
</feature>
<dbReference type="PANTHER" id="PTHR24391">
    <property type="entry name" value="HISTONE H4 TRANSCRIPTION FACTOR-RELATED"/>
    <property type="match status" value="1"/>
</dbReference>
<feature type="compositionally biased region" description="Basic and acidic residues" evidence="10">
    <location>
        <begin position="69"/>
        <end position="78"/>
    </location>
</feature>
<evidence type="ECO:0000256" key="3">
    <source>
        <dbReference type="ARBA" id="ARBA00022737"/>
    </source>
</evidence>
<accession>A0AAJ7U9Q2</accession>
<proteinExistence type="predicted"/>
<dbReference type="Proteomes" id="UP001318040">
    <property type="component" value="Chromosome 56"/>
</dbReference>
<dbReference type="InterPro" id="IPR051574">
    <property type="entry name" value="ZnF_E-box_Homeobox"/>
</dbReference>
<dbReference type="GO" id="GO:0000122">
    <property type="term" value="P:negative regulation of transcription by RNA polymerase II"/>
    <property type="evidence" value="ECO:0007669"/>
    <property type="project" value="UniProtKB-ARBA"/>
</dbReference>
<evidence type="ECO:0000256" key="8">
    <source>
        <dbReference type="ARBA" id="ARBA00023242"/>
    </source>
</evidence>
<dbReference type="Pfam" id="PF00096">
    <property type="entry name" value="zf-C2H2"/>
    <property type="match status" value="3"/>
</dbReference>
<feature type="domain" description="C2H2-type" evidence="11">
    <location>
        <begin position="1160"/>
        <end position="1187"/>
    </location>
</feature>
<feature type="domain" description="C2H2-type" evidence="11">
    <location>
        <begin position="1188"/>
        <end position="1215"/>
    </location>
</feature>
<evidence type="ECO:0000313" key="12">
    <source>
        <dbReference type="Proteomes" id="UP001318040"/>
    </source>
</evidence>
<feature type="compositionally biased region" description="Acidic residues" evidence="10">
    <location>
        <begin position="34"/>
        <end position="49"/>
    </location>
</feature>
<evidence type="ECO:0000256" key="2">
    <source>
        <dbReference type="ARBA" id="ARBA00022723"/>
    </source>
</evidence>
<feature type="region of interest" description="Disordered" evidence="10">
    <location>
        <begin position="685"/>
        <end position="770"/>
    </location>
</feature>
<dbReference type="PANTHER" id="PTHR24391:SF27">
    <property type="entry name" value="ZINC FINGER PROTEIN 1"/>
    <property type="match status" value="1"/>
</dbReference>
<dbReference type="GO" id="GO:0000978">
    <property type="term" value="F:RNA polymerase II cis-regulatory region sequence-specific DNA binding"/>
    <property type="evidence" value="ECO:0007669"/>
    <property type="project" value="TreeGrafter"/>
</dbReference>
<evidence type="ECO:0000256" key="5">
    <source>
        <dbReference type="ARBA" id="ARBA00022833"/>
    </source>
</evidence>
<keyword evidence="6" id="KW-0238">DNA-binding</keyword>
<dbReference type="GO" id="GO:0008270">
    <property type="term" value="F:zinc ion binding"/>
    <property type="evidence" value="ECO:0007669"/>
    <property type="project" value="UniProtKB-KW"/>
</dbReference>
<evidence type="ECO:0000256" key="4">
    <source>
        <dbReference type="ARBA" id="ARBA00022771"/>
    </source>
</evidence>
<feature type="region of interest" description="Disordered" evidence="10">
    <location>
        <begin position="1078"/>
        <end position="1105"/>
    </location>
</feature>
<feature type="domain" description="C2H2-type" evidence="11">
    <location>
        <begin position="221"/>
        <end position="248"/>
    </location>
</feature>
<feature type="compositionally biased region" description="Basic and acidic residues" evidence="10">
    <location>
        <begin position="1461"/>
        <end position="1470"/>
    </location>
</feature>
<evidence type="ECO:0000256" key="6">
    <source>
        <dbReference type="ARBA" id="ARBA00023125"/>
    </source>
</evidence>
<keyword evidence="8" id="KW-0539">Nucleus</keyword>
<feature type="compositionally biased region" description="Low complexity" evidence="10">
    <location>
        <begin position="1445"/>
        <end position="1456"/>
    </location>
</feature>
<feature type="compositionally biased region" description="Pro residues" evidence="10">
    <location>
        <begin position="657"/>
        <end position="671"/>
    </location>
</feature>
<feature type="compositionally biased region" description="Acidic residues" evidence="10">
    <location>
        <begin position="1535"/>
        <end position="1557"/>
    </location>
</feature>
<evidence type="ECO:0000259" key="11">
    <source>
        <dbReference type="PROSITE" id="PS50157"/>
    </source>
</evidence>
<feature type="compositionally biased region" description="Low complexity" evidence="10">
    <location>
        <begin position="647"/>
        <end position="656"/>
    </location>
</feature>
<dbReference type="RefSeq" id="XP_032831255.1">
    <property type="nucleotide sequence ID" value="XM_032975364.1"/>
</dbReference>
<evidence type="ECO:0000256" key="7">
    <source>
        <dbReference type="ARBA" id="ARBA00023155"/>
    </source>
</evidence>
<feature type="region of interest" description="Disordered" evidence="10">
    <location>
        <begin position="1352"/>
        <end position="1386"/>
    </location>
</feature>
<feature type="region of interest" description="Disordered" evidence="10">
    <location>
        <begin position="1523"/>
        <end position="1633"/>
    </location>
</feature>
<reference evidence="13" key="1">
    <citation type="submission" date="2025-08" db="UniProtKB">
        <authorList>
            <consortium name="RefSeq"/>
        </authorList>
    </citation>
    <scope>IDENTIFICATION</scope>
    <source>
        <tissue evidence="13">Sperm</tissue>
    </source>
</reference>
<feature type="region of interest" description="Disordered" evidence="10">
    <location>
        <begin position="647"/>
        <end position="671"/>
    </location>
</feature>
<dbReference type="KEGG" id="pmrn:116954665"/>
<keyword evidence="12" id="KW-1185">Reference proteome</keyword>
<feature type="domain" description="C2H2-type" evidence="11">
    <location>
        <begin position="184"/>
        <end position="213"/>
    </location>
</feature>
<dbReference type="FunFam" id="3.30.160.60:FF:000744">
    <property type="entry name" value="zinc finger E-box-binding homeobox 1"/>
    <property type="match status" value="1"/>
</dbReference>
<feature type="compositionally biased region" description="Low complexity" evidence="10">
    <location>
        <begin position="1617"/>
        <end position="1633"/>
    </location>
</feature>